<keyword evidence="2" id="KW-0418">Kinase</keyword>
<dbReference type="PANTHER" id="PTHR24421:SF63">
    <property type="entry name" value="SENSOR HISTIDINE KINASE DESK"/>
    <property type="match status" value="1"/>
</dbReference>
<dbReference type="GO" id="GO:0016020">
    <property type="term" value="C:membrane"/>
    <property type="evidence" value="ECO:0007669"/>
    <property type="project" value="InterPro"/>
</dbReference>
<keyword evidence="1" id="KW-0808">Transferase</keyword>
<evidence type="ECO:0000256" key="3">
    <source>
        <dbReference type="ARBA" id="ARBA00023012"/>
    </source>
</evidence>
<keyword evidence="4" id="KW-1133">Transmembrane helix</keyword>
<feature type="transmembrane region" description="Helical" evidence="4">
    <location>
        <begin position="154"/>
        <end position="172"/>
    </location>
</feature>
<proteinExistence type="predicted"/>
<dbReference type="InterPro" id="IPR036890">
    <property type="entry name" value="HATPase_C_sf"/>
</dbReference>
<comment type="caution">
    <text evidence="6">The sequence shown here is derived from an EMBL/GenBank/DDBJ whole genome shotgun (WGS) entry which is preliminary data.</text>
</comment>
<sequence length="406" mass="44485">MIVTSFKANGPLPYMLGILAIVWIPFGLSDGIKDLFSFHFTSLHDVVIAIGALLFVGLYLWGSYENVRYLITTTPPLKRADTSVWLLIAVLIALSMMLVYLNEKDWGSCFIFVCAYSSTRLSTVQTVWITGGIMLYALIGAVVHAVSWSELGSALFLVGIVSFIVVAMVRSYRTGQELRLAREEIAHLAVTTERLRIARDLHDLLGHNLSLIALKSELAGRLLRKNVELASVEISDIEQVARRMLQEVREAVGSYRQPTLVSELYSAQEILNAAGIGYTYEGDEQILNDLPQAVESVFAWTVREGVTNIIRHSRSRQCIIRIMRSGQSGSVEIIDDGTGMTGQEHRPGNGLRGLTERVEALAGQLSAGPALQGGFCLAVSFPLTQQSEKPGSASYISNNARCSATC</sequence>
<accession>A0A402A750</accession>
<keyword evidence="7" id="KW-1185">Reference proteome</keyword>
<protein>
    <recommendedName>
        <fullName evidence="5">Signal transduction histidine kinase subgroup 3 dimerisation and phosphoacceptor domain-containing protein</fullName>
    </recommendedName>
</protein>
<reference evidence="7" key="1">
    <citation type="submission" date="2018-12" db="EMBL/GenBank/DDBJ databases">
        <title>Tengunoibacter tsumagoiensis gen. nov., sp. nov., Dictyobacter kobayashii sp. nov., D. alpinus sp. nov., and D. joshuensis sp. nov. and description of Dictyobacteraceae fam. nov. within the order Ktedonobacterales isolated from Tengu-no-mugimeshi.</title>
        <authorList>
            <person name="Wang C.M."/>
            <person name="Zheng Y."/>
            <person name="Sakai Y."/>
            <person name="Toyoda A."/>
            <person name="Minakuchi Y."/>
            <person name="Abe K."/>
            <person name="Yokota A."/>
            <person name="Yabe S."/>
        </authorList>
    </citation>
    <scope>NUCLEOTIDE SEQUENCE [LARGE SCALE GENOMIC DNA]</scope>
    <source>
        <strain evidence="7">Uno3</strain>
    </source>
</reference>
<evidence type="ECO:0000256" key="1">
    <source>
        <dbReference type="ARBA" id="ARBA00022679"/>
    </source>
</evidence>
<evidence type="ECO:0000313" key="6">
    <source>
        <dbReference type="EMBL" id="GCE14856.1"/>
    </source>
</evidence>
<dbReference type="PANTHER" id="PTHR24421">
    <property type="entry name" value="NITRATE/NITRITE SENSOR PROTEIN NARX-RELATED"/>
    <property type="match status" value="1"/>
</dbReference>
<feature type="transmembrane region" description="Helical" evidence="4">
    <location>
        <begin position="82"/>
        <end position="101"/>
    </location>
</feature>
<dbReference type="InterPro" id="IPR050482">
    <property type="entry name" value="Sensor_HK_TwoCompSys"/>
</dbReference>
<feature type="transmembrane region" description="Helical" evidence="4">
    <location>
        <begin position="12"/>
        <end position="28"/>
    </location>
</feature>
<dbReference type="Pfam" id="PF07730">
    <property type="entry name" value="HisKA_3"/>
    <property type="match status" value="1"/>
</dbReference>
<gene>
    <name evidence="6" type="ORF">KTT_47150</name>
</gene>
<keyword evidence="4" id="KW-0812">Transmembrane</keyword>
<evidence type="ECO:0000313" key="7">
    <source>
        <dbReference type="Proteomes" id="UP000287352"/>
    </source>
</evidence>
<evidence type="ECO:0000256" key="2">
    <source>
        <dbReference type="ARBA" id="ARBA00022777"/>
    </source>
</evidence>
<dbReference type="SUPFAM" id="SSF55874">
    <property type="entry name" value="ATPase domain of HSP90 chaperone/DNA topoisomerase II/histidine kinase"/>
    <property type="match status" value="1"/>
</dbReference>
<dbReference type="GO" id="GO:0046983">
    <property type="term" value="F:protein dimerization activity"/>
    <property type="evidence" value="ECO:0007669"/>
    <property type="project" value="InterPro"/>
</dbReference>
<dbReference type="GO" id="GO:0000155">
    <property type="term" value="F:phosphorelay sensor kinase activity"/>
    <property type="evidence" value="ECO:0007669"/>
    <property type="project" value="InterPro"/>
</dbReference>
<dbReference type="Gene3D" id="3.30.565.10">
    <property type="entry name" value="Histidine kinase-like ATPase, C-terminal domain"/>
    <property type="match status" value="1"/>
</dbReference>
<dbReference type="AlphaFoldDB" id="A0A402A750"/>
<dbReference type="EMBL" id="BIFR01000002">
    <property type="protein sequence ID" value="GCE14856.1"/>
    <property type="molecule type" value="Genomic_DNA"/>
</dbReference>
<dbReference type="CDD" id="cd16917">
    <property type="entry name" value="HATPase_UhpB-NarQ-NarX-like"/>
    <property type="match status" value="1"/>
</dbReference>
<dbReference type="Gene3D" id="1.20.5.1930">
    <property type="match status" value="1"/>
</dbReference>
<keyword evidence="3" id="KW-0902">Two-component regulatory system</keyword>
<organism evidence="6 7">
    <name type="scientific">Tengunoibacter tsumagoiensis</name>
    <dbReference type="NCBI Taxonomy" id="2014871"/>
    <lineage>
        <taxon>Bacteria</taxon>
        <taxon>Bacillati</taxon>
        <taxon>Chloroflexota</taxon>
        <taxon>Ktedonobacteria</taxon>
        <taxon>Ktedonobacterales</taxon>
        <taxon>Dictyobacteraceae</taxon>
        <taxon>Tengunoibacter</taxon>
    </lineage>
</organism>
<evidence type="ECO:0000256" key="4">
    <source>
        <dbReference type="SAM" id="Phobius"/>
    </source>
</evidence>
<feature type="domain" description="Signal transduction histidine kinase subgroup 3 dimerisation and phosphoacceptor" evidence="5">
    <location>
        <begin position="193"/>
        <end position="259"/>
    </location>
</feature>
<dbReference type="Proteomes" id="UP000287352">
    <property type="component" value="Unassembled WGS sequence"/>
</dbReference>
<feature type="transmembrane region" description="Helical" evidence="4">
    <location>
        <begin position="127"/>
        <end position="148"/>
    </location>
</feature>
<evidence type="ECO:0000259" key="5">
    <source>
        <dbReference type="Pfam" id="PF07730"/>
    </source>
</evidence>
<keyword evidence="4" id="KW-0472">Membrane</keyword>
<feature type="transmembrane region" description="Helical" evidence="4">
    <location>
        <begin position="40"/>
        <end position="62"/>
    </location>
</feature>
<dbReference type="InterPro" id="IPR011712">
    <property type="entry name" value="Sig_transdc_His_kin_sub3_dim/P"/>
</dbReference>
<name>A0A402A750_9CHLR</name>